<dbReference type="GO" id="GO:0005524">
    <property type="term" value="F:ATP binding"/>
    <property type="evidence" value="ECO:0007669"/>
    <property type="project" value="UniProtKB-KW"/>
</dbReference>
<keyword evidence="11 15" id="KW-0067">ATP-binding</keyword>
<dbReference type="GO" id="GO:0005829">
    <property type="term" value="C:cytosol"/>
    <property type="evidence" value="ECO:0007669"/>
    <property type="project" value="TreeGrafter"/>
</dbReference>
<dbReference type="UniPathway" id="UPA00109">
    <property type="reaction ID" value="UER00185"/>
</dbReference>
<evidence type="ECO:0000256" key="9">
    <source>
        <dbReference type="ARBA" id="ARBA00022741"/>
    </source>
</evidence>
<evidence type="ECO:0000256" key="11">
    <source>
        <dbReference type="ARBA" id="ARBA00022840"/>
    </source>
</evidence>
<dbReference type="EMBL" id="GAKP01008239">
    <property type="protein sequence ID" value="JAC50713.1"/>
    <property type="molecule type" value="Transcribed_RNA"/>
</dbReference>
<dbReference type="FunFam" id="3.40.50.1260:FF:000031">
    <property type="entry name" value="Phosphoglycerate kinase 1"/>
    <property type="match status" value="1"/>
</dbReference>
<dbReference type="HAMAP" id="MF_00145">
    <property type="entry name" value="Phosphoglyc_kinase"/>
    <property type="match status" value="1"/>
</dbReference>
<sequence length="468" mass="50420">MTLNCLLKSFTIPISRRNILCVRKTFQFQSYFGNTNQKSLSSCNKKEKSKTGKMAFNKLSIESLDLNGKRVLMRVDFNVPIKDGKITSNQRIVAALDSVKFALDAKAKSVVLMSHLGRPDGQKNQKYTLAPVADELKKLLGKDVKFLPDCVGPEVENECKDPAPGTIILLENLRFYIEEEGKGLDASGAKAKADPAKVKEFRQSLAKLGDVYVNDAFGTAHRAHSSMLGEGFEKRAAGLLLNKELKYFAQALDNPPRPFLAILGGAKVADKIQLISNLLDKVHEMVIGGGMAFTFLKVINNMKIGSSLFDEEGAKIVNDLVAKAKKNNVQLHLPVDFICADKFAEDAKTCEATVEEGIPDGYMGLDIGPKSRELFKEPVCRAKIIVWNGPPGVFEFANFANGTKAVMDAVVSATEGGTVSIIGGGDTASCCAKWGTESKVSHVSTGGGASLELLEGKTLPGVAALSNA</sequence>
<feature type="binding site" evidence="14">
    <location>
        <begin position="115"/>
        <end position="118"/>
    </location>
    <ligand>
        <name>substrate</name>
    </ligand>
</feature>
<feature type="binding site" evidence="15">
    <location>
        <position position="271"/>
    </location>
    <ligand>
        <name>ATP</name>
        <dbReference type="ChEBI" id="CHEBI:30616"/>
    </ligand>
</feature>
<evidence type="ECO:0000256" key="17">
    <source>
        <dbReference type="RuleBase" id="RU000696"/>
    </source>
</evidence>
<organism evidence="18">
    <name type="scientific">Bactrocera dorsalis</name>
    <name type="common">Oriental fruit fly</name>
    <name type="synonym">Dacus dorsalis</name>
    <dbReference type="NCBI Taxonomy" id="27457"/>
    <lineage>
        <taxon>Eukaryota</taxon>
        <taxon>Metazoa</taxon>
        <taxon>Ecdysozoa</taxon>
        <taxon>Arthropoda</taxon>
        <taxon>Hexapoda</taxon>
        <taxon>Insecta</taxon>
        <taxon>Pterygota</taxon>
        <taxon>Neoptera</taxon>
        <taxon>Endopterygota</taxon>
        <taxon>Diptera</taxon>
        <taxon>Brachycera</taxon>
        <taxon>Muscomorpha</taxon>
        <taxon>Tephritoidea</taxon>
        <taxon>Tephritidae</taxon>
        <taxon>Bactrocera</taxon>
        <taxon>Bactrocera</taxon>
    </lineage>
</organism>
<feature type="binding site" evidence="14">
    <location>
        <position position="174"/>
    </location>
    <ligand>
        <name>(2R)-3-phosphoglycerate</name>
        <dbReference type="ChEBI" id="CHEBI:58272"/>
    </ligand>
</feature>
<dbReference type="KEGG" id="bdr:105224404"/>
<dbReference type="GO" id="GO:0043531">
    <property type="term" value="F:ADP binding"/>
    <property type="evidence" value="ECO:0007669"/>
    <property type="project" value="TreeGrafter"/>
</dbReference>
<dbReference type="PROSITE" id="PS00111">
    <property type="entry name" value="PGLYCERATE_KINASE"/>
    <property type="match status" value="1"/>
</dbReference>
<feature type="binding site" evidence="14">
    <location>
        <begin position="76"/>
        <end position="78"/>
    </location>
    <ligand>
        <name>substrate</name>
    </ligand>
</feature>
<feature type="binding site" evidence="14">
    <location>
        <position position="91"/>
    </location>
    <ligand>
        <name>(2R)-3-phosphoglycerate</name>
        <dbReference type="ChEBI" id="CHEBI:58272"/>
    </ligand>
</feature>
<dbReference type="AlphaFoldDB" id="A0A034WAC5"/>
<feature type="binding site" evidence="14">
    <location>
        <position position="222"/>
    </location>
    <ligand>
        <name>(2R)-3-phosphoglycerate</name>
        <dbReference type="ChEBI" id="CHEBI:58272"/>
    </ligand>
</feature>
<evidence type="ECO:0000256" key="13">
    <source>
        <dbReference type="ARBA" id="ARBA00023152"/>
    </source>
</evidence>
<dbReference type="PANTHER" id="PTHR11406:SF0">
    <property type="entry name" value="PHOSPHOGLYCERATE KINASE"/>
    <property type="match status" value="1"/>
</dbReference>
<dbReference type="PRINTS" id="PR00477">
    <property type="entry name" value="PHGLYCKINASE"/>
</dbReference>
<evidence type="ECO:0000256" key="1">
    <source>
        <dbReference type="ARBA" id="ARBA00000642"/>
    </source>
</evidence>
<dbReference type="GO" id="GO:0004618">
    <property type="term" value="F:phosphoglycerate kinase activity"/>
    <property type="evidence" value="ECO:0007669"/>
    <property type="project" value="UniProtKB-EC"/>
</dbReference>
<keyword evidence="10 16" id="KW-0418">Kinase</keyword>
<dbReference type="EC" id="2.7.2.3" evidence="6 16"/>
<dbReference type="PANTHER" id="PTHR11406">
    <property type="entry name" value="PHOSPHOGLYCERATE KINASE"/>
    <property type="match status" value="1"/>
</dbReference>
<evidence type="ECO:0000256" key="8">
    <source>
        <dbReference type="ARBA" id="ARBA00022723"/>
    </source>
</evidence>
<evidence type="ECO:0000256" key="14">
    <source>
        <dbReference type="PIRSR" id="PIRSR000724-1"/>
    </source>
</evidence>
<dbReference type="Pfam" id="PF00162">
    <property type="entry name" value="PGK"/>
    <property type="match status" value="1"/>
</dbReference>
<name>A0A034WAC5_BACDO</name>
<dbReference type="GO" id="GO:0006096">
    <property type="term" value="P:glycolytic process"/>
    <property type="evidence" value="ECO:0007669"/>
    <property type="project" value="UniProtKB-UniPathway"/>
</dbReference>
<comment type="catalytic activity">
    <reaction evidence="1 16">
        <text>(2R)-3-phosphoglycerate + ATP = (2R)-3-phospho-glyceroyl phosphate + ADP</text>
        <dbReference type="Rhea" id="RHEA:14801"/>
        <dbReference type="ChEBI" id="CHEBI:30616"/>
        <dbReference type="ChEBI" id="CHEBI:57604"/>
        <dbReference type="ChEBI" id="CHEBI:58272"/>
        <dbReference type="ChEBI" id="CHEBI:456216"/>
        <dbReference type="EC" id="2.7.2.3"/>
    </reaction>
</comment>
<keyword evidence="12" id="KW-0460">Magnesium</keyword>
<dbReference type="CDD" id="cd00318">
    <property type="entry name" value="Phosphoglycerate_kinase"/>
    <property type="match status" value="1"/>
</dbReference>
<evidence type="ECO:0000256" key="15">
    <source>
        <dbReference type="PIRSR" id="PIRSR000724-2"/>
    </source>
</evidence>
<evidence type="ECO:0000256" key="10">
    <source>
        <dbReference type="ARBA" id="ARBA00022777"/>
    </source>
</evidence>
<evidence type="ECO:0000256" key="2">
    <source>
        <dbReference type="ARBA" id="ARBA00001946"/>
    </source>
</evidence>
<evidence type="ECO:0000256" key="12">
    <source>
        <dbReference type="ARBA" id="ARBA00022842"/>
    </source>
</evidence>
<comment type="cofactor">
    <cofactor evidence="2">
        <name>Mg(2+)</name>
        <dbReference type="ChEBI" id="CHEBI:18420"/>
    </cofactor>
</comment>
<dbReference type="OrthoDB" id="275353at2759"/>
<evidence type="ECO:0000256" key="6">
    <source>
        <dbReference type="ARBA" id="ARBA00013061"/>
    </source>
</evidence>
<comment type="subcellular location">
    <subcellularLocation>
        <location evidence="3">Cytoplasm</location>
    </subcellularLocation>
</comment>
<gene>
    <name evidence="18" type="primary">PGK</name>
</gene>
<dbReference type="InterPro" id="IPR001576">
    <property type="entry name" value="Phosphoglycerate_kinase"/>
</dbReference>
<keyword evidence="13" id="KW-0324">Glycolysis</keyword>
<dbReference type="GO" id="GO:0046872">
    <property type="term" value="F:metal ion binding"/>
    <property type="evidence" value="ECO:0007669"/>
    <property type="project" value="UniProtKB-KW"/>
</dbReference>
<reference evidence="18" key="1">
    <citation type="journal article" date="2014" name="BMC Genomics">
        <title>Characterizing the developmental transcriptome of the oriental fruit fly, Bactrocera dorsalis (Diptera: Tephritidae) through comparative genomic analysis with Drosophila melanogaster utilizing modENCODE datasets.</title>
        <authorList>
            <person name="Geib S.M."/>
            <person name="Calla B."/>
            <person name="Hall B."/>
            <person name="Hou S."/>
            <person name="Manoukis N.C."/>
        </authorList>
    </citation>
    <scope>NUCLEOTIDE SEQUENCE</scope>
    <source>
        <strain evidence="18">Punador</strain>
    </source>
</reference>
<dbReference type="InterPro" id="IPR015911">
    <property type="entry name" value="Phosphoglycerate_kinase_CS"/>
</dbReference>
<dbReference type="Gene3D" id="3.40.50.1260">
    <property type="entry name" value="Phosphoglycerate kinase, N-terminal domain"/>
    <property type="match status" value="3"/>
</dbReference>
<dbReference type="CTD" id="33461"/>
<keyword evidence="8" id="KW-0479">Metal-binding</keyword>
<comment type="subunit">
    <text evidence="17">Monomer.</text>
</comment>
<dbReference type="SUPFAM" id="SSF53748">
    <property type="entry name" value="Phosphoglycerate kinase"/>
    <property type="match status" value="1"/>
</dbReference>
<dbReference type="InterPro" id="IPR036043">
    <property type="entry name" value="Phosphoglycerate_kinase_sf"/>
</dbReference>
<comment type="pathway">
    <text evidence="4 16">Carbohydrate degradation; glycolysis; pyruvate from D-glyceraldehyde 3-phosphate: step 2/5.</text>
</comment>
<keyword evidence="9" id="KW-0547">Nucleotide-binding</keyword>
<keyword evidence="7 16" id="KW-0808">Transferase</keyword>
<evidence type="ECO:0000256" key="5">
    <source>
        <dbReference type="ARBA" id="ARBA00008982"/>
    </source>
</evidence>
<evidence type="ECO:0000256" key="3">
    <source>
        <dbReference type="ARBA" id="ARBA00004496"/>
    </source>
</evidence>
<comment type="similarity">
    <text evidence="5 16">Belongs to the phosphoglycerate kinase family.</text>
</comment>
<dbReference type="PIRSF" id="PIRSF000724">
    <property type="entry name" value="Pgk"/>
    <property type="match status" value="1"/>
</dbReference>
<feature type="binding site" evidence="15">
    <location>
        <begin position="424"/>
        <end position="427"/>
    </location>
    <ligand>
        <name>ATP</name>
        <dbReference type="ChEBI" id="CHEBI:30616"/>
    </ligand>
</feature>
<dbReference type="RefSeq" id="XP_011200778.2">
    <property type="nucleotide sequence ID" value="XM_011202476.4"/>
</dbReference>
<evidence type="ECO:0000256" key="4">
    <source>
        <dbReference type="ARBA" id="ARBA00004838"/>
    </source>
</evidence>
<dbReference type="GO" id="GO:0006094">
    <property type="term" value="P:gluconeogenesis"/>
    <property type="evidence" value="ECO:0007669"/>
    <property type="project" value="TreeGrafter"/>
</dbReference>
<proteinExistence type="inferred from homology"/>
<dbReference type="InterPro" id="IPR015824">
    <property type="entry name" value="Phosphoglycerate_kinase_N"/>
</dbReference>
<accession>A0A034WAC5</accession>
<evidence type="ECO:0000256" key="7">
    <source>
        <dbReference type="ARBA" id="ARBA00022679"/>
    </source>
</evidence>
<feature type="binding site" evidence="15">
    <location>
        <position position="364"/>
    </location>
    <ligand>
        <name>ATP</name>
        <dbReference type="ChEBI" id="CHEBI:30616"/>
    </ligand>
</feature>
<dbReference type="FunFam" id="3.40.50.1260:FF:000019">
    <property type="entry name" value="Phosphoglycerate kinase 1"/>
    <property type="match status" value="1"/>
</dbReference>
<protein>
    <recommendedName>
        <fullName evidence="6 16">Phosphoglycerate kinase</fullName>
        <ecNumber evidence="6 16">2.7.2.3</ecNumber>
    </recommendedName>
</protein>
<dbReference type="GeneID" id="105224404"/>
<evidence type="ECO:0000313" key="18">
    <source>
        <dbReference type="EMBL" id="JAC50713.1"/>
    </source>
</evidence>
<feature type="binding site" evidence="15">
    <location>
        <position position="395"/>
    </location>
    <ligand>
        <name>ATP</name>
        <dbReference type="ChEBI" id="CHEBI:30616"/>
    </ligand>
</feature>
<evidence type="ECO:0000256" key="16">
    <source>
        <dbReference type="RuleBase" id="RU000532"/>
    </source>
</evidence>